<dbReference type="Proteomes" id="UP001652700">
    <property type="component" value="Unplaced"/>
</dbReference>
<evidence type="ECO:0000256" key="1">
    <source>
        <dbReference type="SAM" id="SignalP"/>
    </source>
</evidence>
<accession>A0ABM5JKG2</accession>
<sequence length="242" mass="27467">MHRVFLSVLALFVFQASTEDLPSFIHVCQKSDPNLIQCLMAAVEDVRPFFVDGVPEYNIPKLEPLIMKDFFSEEAAGMKITVSDVSAWGCSDYLVRSMEVDMDNHHFIVNIEIPKLRIEAHYNVDGKLVVMPIKGDGHIEINITDVTARSELMGVQFEKDGQNHLRFDKFDIEVKVGGGMARVENLFNGDKVLLGMVNDVVNKNFDMFLRELLPIIQRQLGVVFKEAANAIVERFAYEQLFP</sequence>
<feature type="signal peptide" evidence="1">
    <location>
        <begin position="1"/>
        <end position="18"/>
    </location>
</feature>
<dbReference type="GeneID" id="126879456"/>
<dbReference type="Gene3D" id="3.15.10.30">
    <property type="entry name" value="Haemolymph juvenile hormone binding protein"/>
    <property type="match status" value="1"/>
</dbReference>
<dbReference type="EnsemblMetazoa" id="XM_050642470.1">
    <property type="protein sequence ID" value="XP_050498427.1"/>
    <property type="gene ID" value="LOC126879456"/>
</dbReference>
<reference evidence="2" key="1">
    <citation type="submission" date="2025-05" db="UniProtKB">
        <authorList>
            <consortium name="EnsemblMetazoa"/>
        </authorList>
    </citation>
    <scope>IDENTIFICATION</scope>
</reference>
<proteinExistence type="predicted"/>
<dbReference type="PANTHER" id="PTHR11008">
    <property type="entry name" value="PROTEIN TAKEOUT-LIKE PROTEIN"/>
    <property type="match status" value="1"/>
</dbReference>
<organism evidence="2 3">
    <name type="scientific">Diabrotica virgifera virgifera</name>
    <name type="common">western corn rootworm</name>
    <dbReference type="NCBI Taxonomy" id="50390"/>
    <lineage>
        <taxon>Eukaryota</taxon>
        <taxon>Metazoa</taxon>
        <taxon>Ecdysozoa</taxon>
        <taxon>Arthropoda</taxon>
        <taxon>Hexapoda</taxon>
        <taxon>Insecta</taxon>
        <taxon>Pterygota</taxon>
        <taxon>Neoptera</taxon>
        <taxon>Endopterygota</taxon>
        <taxon>Coleoptera</taxon>
        <taxon>Polyphaga</taxon>
        <taxon>Cucujiformia</taxon>
        <taxon>Chrysomeloidea</taxon>
        <taxon>Chrysomelidae</taxon>
        <taxon>Galerucinae</taxon>
        <taxon>Diabroticina</taxon>
        <taxon>Diabroticites</taxon>
        <taxon>Diabrotica</taxon>
    </lineage>
</organism>
<dbReference type="PANTHER" id="PTHR11008:SF14">
    <property type="entry name" value="CIRCADIAN CLOCK-CONTROLLED PROTEIN-LIKE PROTEIN"/>
    <property type="match status" value="1"/>
</dbReference>
<dbReference type="SMART" id="SM00700">
    <property type="entry name" value="JHBP"/>
    <property type="match status" value="1"/>
</dbReference>
<evidence type="ECO:0008006" key="4">
    <source>
        <dbReference type="Google" id="ProtNLM"/>
    </source>
</evidence>
<dbReference type="Pfam" id="PF06585">
    <property type="entry name" value="JHBP"/>
    <property type="match status" value="1"/>
</dbReference>
<protein>
    <recommendedName>
        <fullName evidence="4">Circadian clock-controlled protein-like</fullName>
    </recommendedName>
</protein>
<keyword evidence="3" id="KW-1185">Reference proteome</keyword>
<feature type="chain" id="PRO_5047513146" description="Circadian clock-controlled protein-like" evidence="1">
    <location>
        <begin position="19"/>
        <end position="242"/>
    </location>
</feature>
<dbReference type="RefSeq" id="XP_050498427.1">
    <property type="nucleotide sequence ID" value="XM_050642470.1"/>
</dbReference>
<evidence type="ECO:0000313" key="3">
    <source>
        <dbReference type="Proteomes" id="UP001652700"/>
    </source>
</evidence>
<dbReference type="InterPro" id="IPR010562">
    <property type="entry name" value="Haemolymph_juvenile_hormone-bd"/>
</dbReference>
<evidence type="ECO:0000313" key="2">
    <source>
        <dbReference type="EnsemblMetazoa" id="XP_050498427.1"/>
    </source>
</evidence>
<name>A0ABM5JKG2_DIAVI</name>
<keyword evidence="1" id="KW-0732">Signal</keyword>
<dbReference type="InterPro" id="IPR038606">
    <property type="entry name" value="To_sf"/>
</dbReference>